<reference evidence="1 2" key="1">
    <citation type="submission" date="2024-08" db="EMBL/GenBank/DDBJ databases">
        <title>Two novel Cytobacillus novel species.</title>
        <authorList>
            <person name="Liu G."/>
        </authorList>
    </citation>
    <scope>NUCLEOTIDE SEQUENCE [LARGE SCALE GENOMIC DNA]</scope>
    <source>
        <strain evidence="1 2">FJAT-54145</strain>
    </source>
</reference>
<dbReference type="RefSeq" id="WP_389362255.1">
    <property type="nucleotide sequence ID" value="NZ_JBIACK010000009.1"/>
</dbReference>
<protein>
    <submittedName>
        <fullName evidence="1">Uncharacterized protein</fullName>
    </submittedName>
</protein>
<keyword evidence="2" id="KW-1185">Reference proteome</keyword>
<evidence type="ECO:0000313" key="1">
    <source>
        <dbReference type="EMBL" id="MFE8702286.1"/>
    </source>
</evidence>
<accession>A0ABW6KDN1</accession>
<proteinExistence type="predicted"/>
<name>A0ABW6KDN1_9BACI</name>
<gene>
    <name evidence="1" type="ORF">ACFYKX_16950</name>
</gene>
<sequence>MAKYLKEPHICLFITFISTVILYYFIDLTIITISWFLAGIILSVIHFVKDELIKGELSKDISSD</sequence>
<dbReference type="EMBL" id="JBIACK010000009">
    <property type="protein sequence ID" value="MFE8702286.1"/>
    <property type="molecule type" value="Genomic_DNA"/>
</dbReference>
<dbReference type="Proteomes" id="UP001601059">
    <property type="component" value="Unassembled WGS sequence"/>
</dbReference>
<comment type="caution">
    <text evidence="1">The sequence shown here is derived from an EMBL/GenBank/DDBJ whole genome shotgun (WGS) entry which is preliminary data.</text>
</comment>
<evidence type="ECO:0000313" key="2">
    <source>
        <dbReference type="Proteomes" id="UP001601059"/>
    </source>
</evidence>
<organism evidence="1 2">
    <name type="scientific">Cytobacillus spartinae</name>
    <dbReference type="NCBI Taxonomy" id="3299023"/>
    <lineage>
        <taxon>Bacteria</taxon>
        <taxon>Bacillati</taxon>
        <taxon>Bacillota</taxon>
        <taxon>Bacilli</taxon>
        <taxon>Bacillales</taxon>
        <taxon>Bacillaceae</taxon>
        <taxon>Cytobacillus</taxon>
    </lineage>
</organism>